<dbReference type="AlphaFoldDB" id="A0A423WI07"/>
<feature type="compositionally biased region" description="Polar residues" evidence="2">
    <location>
        <begin position="473"/>
        <end position="536"/>
    </location>
</feature>
<feature type="coiled-coil region" evidence="1">
    <location>
        <begin position="286"/>
        <end position="313"/>
    </location>
</feature>
<evidence type="ECO:0000256" key="2">
    <source>
        <dbReference type="SAM" id="MobiDB-lite"/>
    </source>
</evidence>
<gene>
    <name evidence="3" type="ORF">VMCG_05813</name>
</gene>
<feature type="region of interest" description="Disordered" evidence="2">
    <location>
        <begin position="38"/>
        <end position="107"/>
    </location>
</feature>
<dbReference type="STRING" id="356882.A0A423WI07"/>
<feature type="compositionally biased region" description="Polar residues" evidence="2">
    <location>
        <begin position="574"/>
        <end position="595"/>
    </location>
</feature>
<keyword evidence="4" id="KW-1185">Reference proteome</keyword>
<dbReference type="Proteomes" id="UP000283895">
    <property type="component" value="Unassembled WGS sequence"/>
</dbReference>
<sequence>MNTDNTTKAPKDKSCPYCGQAFTSSSLGRHLDLYIKEKNPKAPDGIHNVDEIRKIRGSITRRQPRGAARRDTSAPRGSQAGSKMSPDAESDAARSPPGMTTEAQSAADLTKGLASFAARLETTGVINDIPDAGAGSGGPDATRRTEVQRAFNRHMMKSSLDVKQRVQDALDNARAAELALREIISSWRAAKQQVDVHSMPFDFDPLSLDFPALCLQCLEPPPTLFSSTQHPTSTSWSITPPGERQNKALLSYFHEEFRKWKVSCSTATTAVLEELTYPPSQAAAFQENTRDSVQKAERAAESLEKQVTEHLASAFSVWEQLPPQRRQELWVLELARSVGRKQKEVDTLKETQQSLKQENTNLKSQIDHLNRLQEPREFKLMNPMTWSMDGKMMQLAAEAGLSGRRVVGLNTEDRHSDINTVVSSAIDRWKSVILNSRATSGLNAQRPLDQHSAPAQTPTTTTQPPTPTIQQTNLQQNFQHARQRSLLQQSSPPNASNFSLSSVPRQSSMSSAVPTTTAASEAKTSMAGTPSPQSGVESDADADADADADEDAEAEEDEDAEADVEMEGGGEYLSTANTPTHPSMPQHQHTQSHQPYVSRARDHQMAAATRQNSYPQSGSSGGNFGGQTRSMLPTQQIHMGQQAFSHQHYMSQGHSGMNMSWDNH</sequence>
<feature type="region of interest" description="Disordered" evidence="2">
    <location>
        <begin position="440"/>
        <end position="664"/>
    </location>
</feature>
<proteinExistence type="predicted"/>
<comment type="caution">
    <text evidence="3">The sequence shown here is derived from an EMBL/GenBank/DDBJ whole genome shotgun (WGS) entry which is preliminary data.</text>
</comment>
<evidence type="ECO:0000313" key="3">
    <source>
        <dbReference type="EMBL" id="ROW03026.1"/>
    </source>
</evidence>
<feature type="compositionally biased region" description="Acidic residues" evidence="2">
    <location>
        <begin position="538"/>
        <end position="568"/>
    </location>
</feature>
<feature type="coiled-coil region" evidence="1">
    <location>
        <begin position="338"/>
        <end position="372"/>
    </location>
</feature>
<organism evidence="3 4">
    <name type="scientific">Cytospora schulzeri</name>
    <dbReference type="NCBI Taxonomy" id="448051"/>
    <lineage>
        <taxon>Eukaryota</taxon>
        <taxon>Fungi</taxon>
        <taxon>Dikarya</taxon>
        <taxon>Ascomycota</taxon>
        <taxon>Pezizomycotina</taxon>
        <taxon>Sordariomycetes</taxon>
        <taxon>Sordariomycetidae</taxon>
        <taxon>Diaporthales</taxon>
        <taxon>Cytosporaceae</taxon>
        <taxon>Cytospora</taxon>
    </lineage>
</organism>
<keyword evidence="1" id="KW-0175">Coiled coil</keyword>
<feature type="compositionally biased region" description="Low complexity" evidence="2">
    <location>
        <begin position="456"/>
        <end position="472"/>
    </location>
</feature>
<protein>
    <submittedName>
        <fullName evidence="3">Uncharacterized protein</fullName>
    </submittedName>
</protein>
<name>A0A423WI07_9PEZI</name>
<dbReference type="EMBL" id="LKEA01000016">
    <property type="protein sequence ID" value="ROW03026.1"/>
    <property type="molecule type" value="Genomic_DNA"/>
</dbReference>
<evidence type="ECO:0000256" key="1">
    <source>
        <dbReference type="SAM" id="Coils"/>
    </source>
</evidence>
<accession>A0A423WI07</accession>
<dbReference type="OrthoDB" id="3905365at2759"/>
<feature type="compositionally biased region" description="Polar residues" evidence="2">
    <location>
        <begin position="627"/>
        <end position="664"/>
    </location>
</feature>
<reference evidence="3 4" key="1">
    <citation type="submission" date="2015-09" db="EMBL/GenBank/DDBJ databases">
        <title>Host preference determinants of Valsa canker pathogens revealed by comparative genomics.</title>
        <authorList>
            <person name="Yin Z."/>
            <person name="Huang L."/>
        </authorList>
    </citation>
    <scope>NUCLEOTIDE SEQUENCE [LARGE SCALE GENOMIC DNA]</scope>
    <source>
        <strain evidence="3 4">03-1</strain>
    </source>
</reference>
<evidence type="ECO:0000313" key="4">
    <source>
        <dbReference type="Proteomes" id="UP000283895"/>
    </source>
</evidence>